<organism evidence="3 4">
    <name type="scientific">Nocardia pulmonis</name>
    <dbReference type="NCBI Taxonomy" id="2951408"/>
    <lineage>
        <taxon>Bacteria</taxon>
        <taxon>Bacillati</taxon>
        <taxon>Actinomycetota</taxon>
        <taxon>Actinomycetes</taxon>
        <taxon>Mycobacteriales</taxon>
        <taxon>Nocardiaceae</taxon>
        <taxon>Nocardia</taxon>
    </lineage>
</organism>
<keyword evidence="1" id="KW-1133">Transmembrane helix</keyword>
<evidence type="ECO:0000313" key="4">
    <source>
        <dbReference type="Proteomes" id="UP001139157"/>
    </source>
</evidence>
<dbReference type="AlphaFoldDB" id="A0A9X2E907"/>
<feature type="transmembrane region" description="Helical" evidence="1">
    <location>
        <begin position="124"/>
        <end position="145"/>
    </location>
</feature>
<proteinExistence type="predicted"/>
<feature type="transmembrane region" description="Helical" evidence="1">
    <location>
        <begin position="56"/>
        <end position="77"/>
    </location>
</feature>
<sequence>MSLDLDILRWLSQHRTPALTTVARWAMDMGADAAVIAVAGLAGLIVVVVKRWWWQGIMIAVAAAVAVVTAGVFKVLIQRARPSGELVVVEVGGFSMPSTVAAMTAAVVVATYLALPWSAKARGWVAAPLAVIVGLIGLAMVYLGAHWPTDVLAGWAVGAGAGAAVVSSARVALRLAR</sequence>
<evidence type="ECO:0000259" key="2">
    <source>
        <dbReference type="SMART" id="SM00014"/>
    </source>
</evidence>
<dbReference type="PANTHER" id="PTHR14969:SF13">
    <property type="entry name" value="AT30094P"/>
    <property type="match status" value="1"/>
</dbReference>
<dbReference type="EMBL" id="JAMRXG010000004">
    <property type="protein sequence ID" value="MCM6773926.1"/>
    <property type="molecule type" value="Genomic_DNA"/>
</dbReference>
<protein>
    <submittedName>
        <fullName evidence="3">Phosphatase PAP2 family protein</fullName>
    </submittedName>
</protein>
<accession>A0A9X2E907</accession>
<evidence type="ECO:0000313" key="3">
    <source>
        <dbReference type="EMBL" id="MCM6773926.1"/>
    </source>
</evidence>
<dbReference type="Pfam" id="PF01569">
    <property type="entry name" value="PAP2"/>
    <property type="match status" value="1"/>
</dbReference>
<dbReference type="SUPFAM" id="SSF48317">
    <property type="entry name" value="Acid phosphatase/Vanadium-dependent haloperoxidase"/>
    <property type="match status" value="1"/>
</dbReference>
<name>A0A9X2E907_9NOCA</name>
<dbReference type="InterPro" id="IPR000326">
    <property type="entry name" value="PAP2/HPO"/>
</dbReference>
<feature type="transmembrane region" description="Helical" evidence="1">
    <location>
        <begin position="29"/>
        <end position="49"/>
    </location>
</feature>
<comment type="caution">
    <text evidence="3">The sequence shown here is derived from an EMBL/GenBank/DDBJ whole genome shotgun (WGS) entry which is preliminary data.</text>
</comment>
<dbReference type="PANTHER" id="PTHR14969">
    <property type="entry name" value="SPHINGOSINE-1-PHOSPHATE PHOSPHOHYDROLASE"/>
    <property type="match status" value="1"/>
</dbReference>
<keyword evidence="4" id="KW-1185">Reference proteome</keyword>
<feature type="transmembrane region" description="Helical" evidence="1">
    <location>
        <begin position="151"/>
        <end position="173"/>
    </location>
</feature>
<reference evidence="3" key="1">
    <citation type="submission" date="2022-06" db="EMBL/GenBank/DDBJ databases">
        <title>Novel species in genus nocardia.</title>
        <authorList>
            <person name="Li F."/>
        </authorList>
    </citation>
    <scope>NUCLEOTIDE SEQUENCE</scope>
    <source>
        <strain evidence="3">CDC141</strain>
    </source>
</reference>
<evidence type="ECO:0000256" key="1">
    <source>
        <dbReference type="SAM" id="Phobius"/>
    </source>
</evidence>
<dbReference type="InterPro" id="IPR036938">
    <property type="entry name" value="PAP2/HPO_sf"/>
</dbReference>
<dbReference type="Gene3D" id="1.20.144.10">
    <property type="entry name" value="Phosphatidic acid phosphatase type 2/haloperoxidase"/>
    <property type="match status" value="1"/>
</dbReference>
<gene>
    <name evidence="3" type="ORF">NDR86_10630</name>
</gene>
<feature type="transmembrane region" description="Helical" evidence="1">
    <location>
        <begin position="97"/>
        <end position="117"/>
    </location>
</feature>
<dbReference type="SMART" id="SM00014">
    <property type="entry name" value="acidPPc"/>
    <property type="match status" value="1"/>
</dbReference>
<feature type="domain" description="Phosphatidic acid phosphatase type 2/haloperoxidase" evidence="2">
    <location>
        <begin position="57"/>
        <end position="166"/>
    </location>
</feature>
<dbReference type="Proteomes" id="UP001139157">
    <property type="component" value="Unassembled WGS sequence"/>
</dbReference>
<keyword evidence="1" id="KW-0472">Membrane</keyword>
<dbReference type="RefSeq" id="WP_251911015.1">
    <property type="nucleotide sequence ID" value="NZ_JAMRXG010000004.1"/>
</dbReference>
<keyword evidence="1" id="KW-0812">Transmembrane</keyword>